<dbReference type="SUPFAM" id="SSF109854">
    <property type="entry name" value="DinB/YfiT-like putative metalloenzymes"/>
    <property type="match status" value="1"/>
</dbReference>
<dbReference type="AlphaFoldDB" id="A0A7X3FIY0"/>
<gene>
    <name evidence="2" type="ORF">EDM21_13755</name>
</gene>
<keyword evidence="3" id="KW-1185">Reference proteome</keyword>
<dbReference type="Proteomes" id="UP000490800">
    <property type="component" value="Unassembled WGS sequence"/>
</dbReference>
<dbReference type="RefSeq" id="WP_338043985.1">
    <property type="nucleotide sequence ID" value="NZ_RHLK01000007.1"/>
</dbReference>
<feature type="domain" description="DinB-like" evidence="1">
    <location>
        <begin position="33"/>
        <end position="152"/>
    </location>
</feature>
<evidence type="ECO:0000313" key="2">
    <source>
        <dbReference type="EMBL" id="MVP00575.1"/>
    </source>
</evidence>
<protein>
    <recommendedName>
        <fullName evidence="1">DinB-like domain-containing protein</fullName>
    </recommendedName>
</protein>
<evidence type="ECO:0000313" key="3">
    <source>
        <dbReference type="Proteomes" id="UP000490800"/>
    </source>
</evidence>
<proteinExistence type="predicted"/>
<dbReference type="Gene3D" id="1.20.120.450">
    <property type="entry name" value="dinb family like domain"/>
    <property type="match status" value="1"/>
</dbReference>
<reference evidence="2 3" key="1">
    <citation type="journal article" date="2019" name="Microorganisms">
        <title>Paenibacillus lutrae sp. nov., A Chitinolytic Species Isolated from A River Otter in Castril Natural Park, Granada, Spain.</title>
        <authorList>
            <person name="Rodriguez M."/>
            <person name="Reina J.C."/>
            <person name="Bejar V."/>
            <person name="Llamas I."/>
        </authorList>
    </citation>
    <scope>NUCLEOTIDE SEQUENCE [LARGE SCALE GENOMIC DNA]</scope>
    <source>
        <strain evidence="2 3">N10</strain>
    </source>
</reference>
<dbReference type="Pfam" id="PF12867">
    <property type="entry name" value="DinB_2"/>
    <property type="match status" value="1"/>
</dbReference>
<evidence type="ECO:0000259" key="1">
    <source>
        <dbReference type="Pfam" id="PF12867"/>
    </source>
</evidence>
<sequence>MEGKVEMLAKPDDTLKQFANFLTWVGELRQTGQNLWLVPISAGKWSLREILTHMMHWDKNSLEMMVPLMTEGAQLFFVDIEKHNQEAAVWAQSYQTLDALIDDVIEARQQLLELLDEEYDHTTTFTIDNEDYTYQKFVHVFIHHDEHHRKQIEAFLVQEKVTQD</sequence>
<name>A0A7X3FIY0_9BACL</name>
<comment type="caution">
    <text evidence="2">The sequence shown here is derived from an EMBL/GenBank/DDBJ whole genome shotgun (WGS) entry which is preliminary data.</text>
</comment>
<organism evidence="2 3">
    <name type="scientific">Paenibacillus lutrae</name>
    <dbReference type="NCBI Taxonomy" id="2078573"/>
    <lineage>
        <taxon>Bacteria</taxon>
        <taxon>Bacillati</taxon>
        <taxon>Bacillota</taxon>
        <taxon>Bacilli</taxon>
        <taxon>Bacillales</taxon>
        <taxon>Paenibacillaceae</taxon>
        <taxon>Paenibacillus</taxon>
    </lineage>
</organism>
<dbReference type="InterPro" id="IPR034660">
    <property type="entry name" value="DinB/YfiT-like"/>
</dbReference>
<dbReference type="EMBL" id="RHLK01000007">
    <property type="protein sequence ID" value="MVP00575.1"/>
    <property type="molecule type" value="Genomic_DNA"/>
</dbReference>
<accession>A0A7X3FIY0</accession>
<dbReference type="InterPro" id="IPR024775">
    <property type="entry name" value="DinB-like"/>
</dbReference>